<evidence type="ECO:0000256" key="2">
    <source>
        <dbReference type="SAM" id="Phobius"/>
    </source>
</evidence>
<keyword evidence="2" id="KW-0472">Membrane</keyword>
<name>A0A0C2J6F7_9ACTN</name>
<feature type="transmembrane region" description="Helical" evidence="2">
    <location>
        <begin position="6"/>
        <end position="31"/>
    </location>
</feature>
<evidence type="ECO:0000313" key="4">
    <source>
        <dbReference type="Proteomes" id="UP000031675"/>
    </source>
</evidence>
<keyword evidence="2" id="KW-1133">Transmembrane helix</keyword>
<feature type="region of interest" description="Disordered" evidence="1">
    <location>
        <begin position="65"/>
        <end position="100"/>
    </location>
</feature>
<feature type="compositionally biased region" description="Acidic residues" evidence="1">
    <location>
        <begin position="71"/>
        <end position="82"/>
    </location>
</feature>
<comment type="caution">
    <text evidence="3">The sequence shown here is derived from an EMBL/GenBank/DDBJ whole genome shotgun (WGS) entry which is preliminary data.</text>
</comment>
<keyword evidence="2" id="KW-0812">Transmembrane</keyword>
<organism evidence="3 4">
    <name type="scientific">Streptomonospora alba</name>
    <dbReference type="NCBI Taxonomy" id="183763"/>
    <lineage>
        <taxon>Bacteria</taxon>
        <taxon>Bacillati</taxon>
        <taxon>Actinomycetota</taxon>
        <taxon>Actinomycetes</taxon>
        <taxon>Streptosporangiales</taxon>
        <taxon>Nocardiopsidaceae</taxon>
        <taxon>Streptomonospora</taxon>
    </lineage>
</organism>
<dbReference type="EMBL" id="JROO01000044">
    <property type="protein sequence ID" value="KIH97011.1"/>
    <property type="molecule type" value="Genomic_DNA"/>
</dbReference>
<dbReference type="RefSeq" id="WP_040276159.1">
    <property type="nucleotide sequence ID" value="NZ_JROO01000044.1"/>
</dbReference>
<proteinExistence type="predicted"/>
<sequence>MSLAIGMIAVIVLVALFSALLGMLVAASIGIRRSDHGRYRALRNGRDDSRFSGAARSFSGLRFVENSSIPEADDDAEDDEGQDDGRGDGSARNGRPHAVA</sequence>
<evidence type="ECO:0000256" key="1">
    <source>
        <dbReference type="SAM" id="MobiDB-lite"/>
    </source>
</evidence>
<dbReference type="Proteomes" id="UP000031675">
    <property type="component" value="Unassembled WGS sequence"/>
</dbReference>
<dbReference type="OrthoDB" id="3436946at2"/>
<reference evidence="4" key="1">
    <citation type="journal article" date="2015" name="Chem. Biol.">
        <title>Structure, bioactivity, and resistance mechanism of streptomonomicin, an unusual lasso Peptide from an understudied halophilic actinomycete.</title>
        <authorList>
            <person name="Metelev M."/>
            <person name="Tietz J.I."/>
            <person name="Melby J.O."/>
            <person name="Blair P.M."/>
            <person name="Zhu L."/>
            <person name="Livnat I."/>
            <person name="Severinov K."/>
            <person name="Mitchell D.A."/>
        </authorList>
    </citation>
    <scope>NUCLEOTIDE SEQUENCE [LARGE SCALE GENOMIC DNA]</scope>
    <source>
        <strain evidence="4">YIM 90003</strain>
    </source>
</reference>
<protein>
    <submittedName>
        <fullName evidence="3">Uncharacterized protein</fullName>
    </submittedName>
</protein>
<keyword evidence="4" id="KW-1185">Reference proteome</keyword>
<accession>A0A0C2J6F7</accession>
<dbReference type="AlphaFoldDB" id="A0A0C2J6F7"/>
<gene>
    <name evidence="3" type="ORF">LP52_21405</name>
</gene>
<evidence type="ECO:0000313" key="3">
    <source>
        <dbReference type="EMBL" id="KIH97011.1"/>
    </source>
</evidence>